<organism evidence="2 3">
    <name type="scientific">Halolactibacillus alkaliphilus</name>
    <dbReference type="NCBI Taxonomy" id="442899"/>
    <lineage>
        <taxon>Bacteria</taxon>
        <taxon>Bacillati</taxon>
        <taxon>Bacillota</taxon>
        <taxon>Bacilli</taxon>
        <taxon>Bacillales</taxon>
        <taxon>Bacillaceae</taxon>
        <taxon>Halolactibacillus</taxon>
    </lineage>
</organism>
<dbReference type="AlphaFoldDB" id="A0A511X171"/>
<dbReference type="EMBL" id="BJYE01000011">
    <property type="protein sequence ID" value="GEN56703.1"/>
    <property type="molecule type" value="Genomic_DNA"/>
</dbReference>
<evidence type="ECO:0000313" key="3">
    <source>
        <dbReference type="Proteomes" id="UP000321400"/>
    </source>
</evidence>
<name>A0A511X171_9BACI</name>
<proteinExistence type="predicted"/>
<evidence type="ECO:0000313" key="2">
    <source>
        <dbReference type="EMBL" id="GEN56703.1"/>
    </source>
</evidence>
<reference evidence="2 3" key="1">
    <citation type="submission" date="2019-07" db="EMBL/GenBank/DDBJ databases">
        <title>Whole genome shotgun sequence of Halolactibacillus alkaliphilus NBRC 103919.</title>
        <authorList>
            <person name="Hosoyama A."/>
            <person name="Uohara A."/>
            <person name="Ohji S."/>
            <person name="Ichikawa N."/>
        </authorList>
    </citation>
    <scope>NUCLEOTIDE SEQUENCE [LARGE SCALE GENOMIC DNA]</scope>
    <source>
        <strain evidence="2 3">NBRC 103919</strain>
    </source>
</reference>
<gene>
    <name evidence="2" type="ORF">HAL01_11670</name>
</gene>
<accession>A0A511X171</accession>
<dbReference type="OrthoDB" id="2974335at2"/>
<keyword evidence="1" id="KW-0812">Transmembrane</keyword>
<dbReference type="Proteomes" id="UP000321400">
    <property type="component" value="Unassembled WGS sequence"/>
</dbReference>
<evidence type="ECO:0000256" key="1">
    <source>
        <dbReference type="SAM" id="Phobius"/>
    </source>
</evidence>
<keyword evidence="3" id="KW-1185">Reference proteome</keyword>
<protein>
    <submittedName>
        <fullName evidence="2">Uncharacterized protein</fullName>
    </submittedName>
</protein>
<feature type="transmembrane region" description="Helical" evidence="1">
    <location>
        <begin position="73"/>
        <end position="95"/>
    </location>
</feature>
<dbReference type="RefSeq" id="WP_089801246.1">
    <property type="nucleotide sequence ID" value="NZ_BJYE01000011.1"/>
</dbReference>
<comment type="caution">
    <text evidence="2">The sequence shown here is derived from an EMBL/GenBank/DDBJ whole genome shotgun (WGS) entry which is preliminary data.</text>
</comment>
<dbReference type="STRING" id="442899.SAMN05720591_11058"/>
<keyword evidence="1" id="KW-1133">Transmembrane helix</keyword>
<sequence length="202" mass="23599">MHDLNEDQAKELRERLGQITKEKAKDSMKDGDLRQINQHTSISEHAVDVLSLPPRSQLHEEKKQKVRLKISYAMIRLLVIIFIVLVVLILTYPYWRHVFIDAQNESMVGAQTVEQTLELRDERFLLSKEIERSFDDGYGNDIAYKGRYYMTLNDESLSQILDRFYGSQKKLAIVKEINAIMNEHEPLPVNTRIFLVDVSYNS</sequence>
<keyword evidence="1" id="KW-0472">Membrane</keyword>